<evidence type="ECO:0000313" key="1">
    <source>
        <dbReference type="EMBL" id="KRM68138.1"/>
    </source>
</evidence>
<dbReference type="PATRIC" id="fig|1423781.4.peg.260"/>
<sequence length="67" mass="7629">MFNKNANLEKLIIKEVKKQLSLSNVYGSWITFNHSNKIFTGQIFVTTNKSYSFKANAKGKVLSITED</sequence>
<dbReference type="Proteomes" id="UP000052012">
    <property type="component" value="Unassembled WGS sequence"/>
</dbReference>
<gene>
    <name evidence="1" type="ORF">FD06_GL000257</name>
</gene>
<evidence type="ECO:0000313" key="2">
    <source>
        <dbReference type="Proteomes" id="UP000052012"/>
    </source>
</evidence>
<organism evidence="1 2">
    <name type="scientific">Apilactobacillus ozensis DSM 23829 = JCM 17196</name>
    <dbReference type="NCBI Taxonomy" id="1423781"/>
    <lineage>
        <taxon>Bacteria</taxon>
        <taxon>Bacillati</taxon>
        <taxon>Bacillota</taxon>
        <taxon>Bacilli</taxon>
        <taxon>Lactobacillales</taxon>
        <taxon>Lactobacillaceae</taxon>
        <taxon>Apilactobacillus</taxon>
    </lineage>
</organism>
<dbReference type="EMBL" id="AYYQ01000031">
    <property type="protein sequence ID" value="KRM68138.1"/>
    <property type="molecule type" value="Genomic_DNA"/>
</dbReference>
<dbReference type="AlphaFoldDB" id="A0A0R2AN64"/>
<protein>
    <submittedName>
        <fullName evidence="1">Uncharacterized protein</fullName>
    </submittedName>
</protein>
<proteinExistence type="predicted"/>
<accession>A0A0R2AN64</accession>
<comment type="caution">
    <text evidence="1">The sequence shown here is derived from an EMBL/GenBank/DDBJ whole genome shotgun (WGS) entry which is preliminary data.</text>
</comment>
<name>A0A0R2AN64_9LACO</name>
<dbReference type="STRING" id="1423781.FD06_GL000257"/>
<reference evidence="1 2" key="1">
    <citation type="journal article" date="2015" name="Genome Announc.">
        <title>Expanding the biotechnology potential of lactobacilli through comparative genomics of 213 strains and associated genera.</title>
        <authorList>
            <person name="Sun Z."/>
            <person name="Harris H.M."/>
            <person name="McCann A."/>
            <person name="Guo C."/>
            <person name="Argimon S."/>
            <person name="Zhang W."/>
            <person name="Yang X."/>
            <person name="Jeffery I.B."/>
            <person name="Cooney J.C."/>
            <person name="Kagawa T.F."/>
            <person name="Liu W."/>
            <person name="Song Y."/>
            <person name="Salvetti E."/>
            <person name="Wrobel A."/>
            <person name="Rasinkangas P."/>
            <person name="Parkhill J."/>
            <person name="Rea M.C."/>
            <person name="O'Sullivan O."/>
            <person name="Ritari J."/>
            <person name="Douillard F.P."/>
            <person name="Paul Ross R."/>
            <person name="Yang R."/>
            <person name="Briner A.E."/>
            <person name="Felis G.E."/>
            <person name="de Vos W.M."/>
            <person name="Barrangou R."/>
            <person name="Klaenhammer T.R."/>
            <person name="Caufield P.W."/>
            <person name="Cui Y."/>
            <person name="Zhang H."/>
            <person name="O'Toole P.W."/>
        </authorList>
    </citation>
    <scope>NUCLEOTIDE SEQUENCE [LARGE SCALE GENOMIC DNA]</scope>
    <source>
        <strain evidence="1 2">DSM 23829</strain>
    </source>
</reference>
<keyword evidence="2" id="KW-1185">Reference proteome</keyword>